<gene>
    <name evidence="1" type="ORF">OVN521_LOCUS24094</name>
</gene>
<dbReference type="Proteomes" id="UP000663866">
    <property type="component" value="Unassembled WGS sequence"/>
</dbReference>
<comment type="caution">
    <text evidence="1">The sequence shown here is derived from an EMBL/GenBank/DDBJ whole genome shotgun (WGS) entry which is preliminary data.</text>
</comment>
<sequence>MLLKMNDFKGINIPFRNVTKIQFGTCFDRHRAHVTVPIERDELREKVLAQLISMPVQLKCLLVEQFEWLLHVVTYLFSDLELFIHTYRHDLKS</sequence>
<keyword evidence="2" id="KW-1185">Reference proteome</keyword>
<accession>A0A819YIE0</accession>
<dbReference type="AlphaFoldDB" id="A0A819YIE0"/>
<reference evidence="1" key="1">
    <citation type="submission" date="2021-02" db="EMBL/GenBank/DDBJ databases">
        <authorList>
            <person name="Nowell W R."/>
        </authorList>
    </citation>
    <scope>NUCLEOTIDE SEQUENCE</scope>
</reference>
<proteinExistence type="predicted"/>
<name>A0A819YIE0_9BILA</name>
<organism evidence="1 2">
    <name type="scientific">Rotaria magnacalcarata</name>
    <dbReference type="NCBI Taxonomy" id="392030"/>
    <lineage>
        <taxon>Eukaryota</taxon>
        <taxon>Metazoa</taxon>
        <taxon>Spiralia</taxon>
        <taxon>Gnathifera</taxon>
        <taxon>Rotifera</taxon>
        <taxon>Eurotatoria</taxon>
        <taxon>Bdelloidea</taxon>
        <taxon>Philodinida</taxon>
        <taxon>Philodinidae</taxon>
        <taxon>Rotaria</taxon>
    </lineage>
</organism>
<evidence type="ECO:0000313" key="2">
    <source>
        <dbReference type="Proteomes" id="UP000663866"/>
    </source>
</evidence>
<evidence type="ECO:0000313" key="1">
    <source>
        <dbReference type="EMBL" id="CAF4160217.1"/>
    </source>
</evidence>
<protein>
    <submittedName>
        <fullName evidence="1">Uncharacterized protein</fullName>
    </submittedName>
</protein>
<dbReference type="EMBL" id="CAJOBG010005637">
    <property type="protein sequence ID" value="CAF4160217.1"/>
    <property type="molecule type" value="Genomic_DNA"/>
</dbReference>